<proteinExistence type="predicted"/>
<dbReference type="EMBL" id="KN443111">
    <property type="protein sequence ID" value="KHG27966.1"/>
    <property type="molecule type" value="Genomic_DNA"/>
</dbReference>
<evidence type="ECO:0000256" key="1">
    <source>
        <dbReference type="SAM" id="Phobius"/>
    </source>
</evidence>
<keyword evidence="1" id="KW-0812">Transmembrane</keyword>
<name>A0A0B0PX24_GOSAR</name>
<dbReference type="Proteomes" id="UP000032142">
    <property type="component" value="Unassembled WGS sequence"/>
</dbReference>
<organism evidence="2 3">
    <name type="scientific">Gossypium arboreum</name>
    <name type="common">Tree cotton</name>
    <name type="synonym">Gossypium nanking</name>
    <dbReference type="NCBI Taxonomy" id="29729"/>
    <lineage>
        <taxon>Eukaryota</taxon>
        <taxon>Viridiplantae</taxon>
        <taxon>Streptophyta</taxon>
        <taxon>Embryophyta</taxon>
        <taxon>Tracheophyta</taxon>
        <taxon>Spermatophyta</taxon>
        <taxon>Magnoliopsida</taxon>
        <taxon>eudicotyledons</taxon>
        <taxon>Gunneridae</taxon>
        <taxon>Pentapetalae</taxon>
        <taxon>rosids</taxon>
        <taxon>malvids</taxon>
        <taxon>Malvales</taxon>
        <taxon>Malvaceae</taxon>
        <taxon>Malvoideae</taxon>
        <taxon>Gossypium</taxon>
    </lineage>
</organism>
<gene>
    <name evidence="2" type="ORF">F383_11612</name>
</gene>
<protein>
    <submittedName>
        <fullName evidence="2">Uncharacterized protein</fullName>
    </submittedName>
</protein>
<feature type="transmembrane region" description="Helical" evidence="1">
    <location>
        <begin position="12"/>
        <end position="32"/>
    </location>
</feature>
<keyword evidence="1" id="KW-1133">Transmembrane helix</keyword>
<evidence type="ECO:0000313" key="3">
    <source>
        <dbReference type="Proteomes" id="UP000032142"/>
    </source>
</evidence>
<evidence type="ECO:0000313" key="2">
    <source>
        <dbReference type="EMBL" id="KHG27966.1"/>
    </source>
</evidence>
<keyword evidence="1" id="KW-0472">Membrane</keyword>
<dbReference type="AlphaFoldDB" id="A0A0B0PX24"/>
<reference evidence="3" key="1">
    <citation type="submission" date="2014-09" db="EMBL/GenBank/DDBJ databases">
        <authorList>
            <person name="Mudge J."/>
            <person name="Ramaraj T."/>
            <person name="Lindquist I.E."/>
            <person name="Bharti A.K."/>
            <person name="Sundararajan A."/>
            <person name="Cameron C.T."/>
            <person name="Woodward J.E."/>
            <person name="May G.D."/>
            <person name="Brubaker C."/>
            <person name="Broadhvest J."/>
            <person name="Wilkins T.A."/>
        </authorList>
    </citation>
    <scope>NUCLEOTIDE SEQUENCE</scope>
    <source>
        <strain evidence="3">cv. AKA8401</strain>
    </source>
</reference>
<accession>A0A0B0PX24</accession>
<keyword evidence="3" id="KW-1185">Reference proteome</keyword>
<sequence>MSIISMFEEIRHYVMHHLLGTNFGLLQTWALLTLYY</sequence>